<dbReference type="KEGG" id="cmv:CMUST_09825"/>
<dbReference type="EMBL" id="CP011542">
    <property type="protein sequence ID" value="AKK06281.1"/>
    <property type="molecule type" value="Genomic_DNA"/>
</dbReference>
<proteinExistence type="predicted"/>
<dbReference type="Proteomes" id="UP000035199">
    <property type="component" value="Chromosome"/>
</dbReference>
<accession>A0A0G3GYP6</accession>
<name>A0A0G3GYP6_9CORY</name>
<dbReference type="OrthoDB" id="7065495at2"/>
<evidence type="ECO:0000259" key="1">
    <source>
        <dbReference type="Pfam" id="PF25148"/>
    </source>
</evidence>
<organism evidence="2 3">
    <name type="scientific">Corynebacterium mustelae</name>
    <dbReference type="NCBI Taxonomy" id="571915"/>
    <lineage>
        <taxon>Bacteria</taxon>
        <taxon>Bacillati</taxon>
        <taxon>Actinomycetota</taxon>
        <taxon>Actinomycetes</taxon>
        <taxon>Mycobacteriales</taxon>
        <taxon>Corynebacteriaceae</taxon>
        <taxon>Corynebacterium</taxon>
    </lineage>
</organism>
<dbReference type="PATRIC" id="fig|571915.4.peg.2082"/>
<dbReference type="InterPro" id="IPR056726">
    <property type="entry name" value="DUF7824"/>
</dbReference>
<dbReference type="AlphaFoldDB" id="A0A0G3GYP6"/>
<feature type="domain" description="DUF7824" evidence="1">
    <location>
        <begin position="456"/>
        <end position="522"/>
    </location>
</feature>
<keyword evidence="3" id="KW-1185">Reference proteome</keyword>
<reference evidence="3" key="2">
    <citation type="submission" date="2015-05" db="EMBL/GenBank/DDBJ databases">
        <title>Complete genome sequence of Corynebacterium mustelae DSM 45274, isolated from various tissues of a male ferret with lethal sepsis.</title>
        <authorList>
            <person name="Ruckert C."/>
            <person name="Albersmeier A."/>
            <person name="Winkler A."/>
            <person name="Tauch A."/>
        </authorList>
    </citation>
    <scope>NUCLEOTIDE SEQUENCE [LARGE SCALE GENOMIC DNA]</scope>
    <source>
        <strain evidence="3">DSM 45274</strain>
    </source>
</reference>
<dbReference type="RefSeq" id="WP_047262336.1">
    <property type="nucleotide sequence ID" value="NZ_CP011542.1"/>
</dbReference>
<dbReference type="Pfam" id="PF25148">
    <property type="entry name" value="DUF7824"/>
    <property type="match status" value="1"/>
</dbReference>
<sequence length="1078" mass="117778">MKVNPDLEQAITIFKELGWHEAPLSSAPTLPLGTPEQQKIALKGLRTGDWSGFNSKGKKKSVLAGIDWDMLGFFAVRLGVDAKRAARLLDRDNREINVAVIQQRGAEFATEFVQYVFAPRSQVNPLLKDTALELVLRMGLDHPTTADFYDTWLSKVCSSFAGSRTSIPLSVFRPTFSTFLEQCAEHGTYPVTDAIVDGYTRGWVSEEMAVKLTLDGIESAESITNRKGHAVALATEITPDPKVLLPHLARIGTLVVTLEPPLVEALAVPLIPIVADSDLTDIALAALYVTTKKALLAVLKALLTRENPDSSTKEALSPRLEELSASPDATTAKHATALLRQWGTQLTETPTTEPTCRWEATPKLWELPRFSRGVASVEKLAEVAQILAQRGHGEFSHVLDIHIERLLALANELARTDQDATRLILKTTPTLLDGVFAQWAKAPENSASKTPRFAGVARARLRRLIPKLGHVPCLLSEPSYVDMSITADDLVTRLAQYDAAGVAALESDLQLALARLNLHTITDDTVQQLAALNVPLELENGTHFDRTATQVAADYLTDPFTEPAANFNRGFVQLKFDKNPASLEGLPIRFFSSGAYALPHHWVFPHFGNAAFTDMKWGSFIDADTVVGINQAARHGKPLPPAAVINLLAMQRLTKNGADCSQALLKAWQRGLITPGVADISFLDWQEKISNLKALALALDDAAHLGLLSVVWPVLDDLIGASLKASSLIAGTADVAAVMEKLAPAVADAIKEGRAPHDAAAVQHLRTLAARRGKNNAVTTAKKAVAALPATSSPVASAQPAPTVEYAEATLLNDAEFRKQWITDRSTAHTPIVDGAQLSLRWENPLAKPRCMRVDMYLPHLDQTVSAYRKTGWFYDIVTEQQCEVFTEEGPKKCLRWDESAGQLVLNEDRGQMTRETGVTAVPQFLLPVLMAFTCDEKYSTNGCKALKDFIGWARYSPEYVADAVRTVLPFEQFNPAKAAQFMAKQPQVLSLLWPMLTESLRHAAAQVAEGSVPRWLNKVLEVVYFQSDLLASATVRGHIPTTEWAALHELGGMKKKCAARDKAMRLAEIFDAALARG</sequence>
<evidence type="ECO:0000313" key="3">
    <source>
        <dbReference type="Proteomes" id="UP000035199"/>
    </source>
</evidence>
<gene>
    <name evidence="2" type="ORF">CMUST_09825</name>
</gene>
<dbReference type="STRING" id="571915.CMUST_09825"/>
<protein>
    <recommendedName>
        <fullName evidence="1">DUF7824 domain-containing protein</fullName>
    </recommendedName>
</protein>
<evidence type="ECO:0000313" key="2">
    <source>
        <dbReference type="EMBL" id="AKK06281.1"/>
    </source>
</evidence>
<reference evidence="2 3" key="1">
    <citation type="journal article" date="2015" name="Genome Announc.">
        <title>Complete Genome Sequence of the Type Strain Corynebacterium mustelae DSM 45274, Isolated from Various Tissues of a Male Ferret with Lethal Sepsis.</title>
        <authorList>
            <person name="Ruckert C."/>
            <person name="Eimer J."/>
            <person name="Winkler A."/>
            <person name="Tauch A."/>
        </authorList>
    </citation>
    <scope>NUCLEOTIDE SEQUENCE [LARGE SCALE GENOMIC DNA]</scope>
    <source>
        <strain evidence="2 3">DSM 45274</strain>
    </source>
</reference>